<dbReference type="GO" id="GO:0030151">
    <property type="term" value="F:molybdenum ion binding"/>
    <property type="evidence" value="ECO:0007669"/>
    <property type="project" value="InterPro"/>
</dbReference>
<accession>A0AAW3T374</accession>
<organism evidence="2 3">
    <name type="scientific">Curtobacterium pusillum</name>
    <dbReference type="NCBI Taxonomy" id="69373"/>
    <lineage>
        <taxon>Bacteria</taxon>
        <taxon>Bacillati</taxon>
        <taxon>Actinomycetota</taxon>
        <taxon>Actinomycetes</taxon>
        <taxon>Micrococcales</taxon>
        <taxon>Microbacteriaceae</taxon>
        <taxon>Curtobacterium</taxon>
    </lineage>
</organism>
<name>A0AAW3T374_9MICO</name>
<dbReference type="InterPro" id="IPR052716">
    <property type="entry name" value="MOSC_domain"/>
</dbReference>
<gene>
    <name evidence="2" type="ORF">FHW23_000402</name>
</gene>
<dbReference type="GO" id="GO:0030170">
    <property type="term" value="F:pyridoxal phosphate binding"/>
    <property type="evidence" value="ECO:0007669"/>
    <property type="project" value="InterPro"/>
</dbReference>
<dbReference type="InterPro" id="IPR005302">
    <property type="entry name" value="MoCF_Sase_C"/>
</dbReference>
<sequence>MTPVDDLAGSGDLPVRTDVEIAMLLVSGRHRYEGRPADGALPAEGPELQDRIEVRAGLGIVGDRYFASRAHVHASVTLIGLESLEAVGAELGVDVDPAATRRNVYLRGADVEALRGRPFSLESIADGSGPVLFRGYRPANPCAWMDHEVAPGAFRAMRGRGGVRCDPESDGVLALGPAVLRTAHPVPIAR</sequence>
<evidence type="ECO:0000313" key="3">
    <source>
        <dbReference type="Proteomes" id="UP000590225"/>
    </source>
</evidence>
<comment type="caution">
    <text evidence="2">The sequence shown here is derived from an EMBL/GenBank/DDBJ whole genome shotgun (WGS) entry which is preliminary data.</text>
</comment>
<dbReference type="GO" id="GO:0003824">
    <property type="term" value="F:catalytic activity"/>
    <property type="evidence" value="ECO:0007669"/>
    <property type="project" value="InterPro"/>
</dbReference>
<dbReference type="Pfam" id="PF03473">
    <property type="entry name" value="MOSC"/>
    <property type="match status" value="1"/>
</dbReference>
<dbReference type="Gene3D" id="2.40.33.20">
    <property type="entry name" value="PK beta-barrel domain-like"/>
    <property type="match status" value="1"/>
</dbReference>
<dbReference type="EMBL" id="JACGXP010000001">
    <property type="protein sequence ID" value="MBA8989170.1"/>
    <property type="molecule type" value="Genomic_DNA"/>
</dbReference>
<dbReference type="PANTHER" id="PTHR36930">
    <property type="entry name" value="METAL-SULFUR CLUSTER BIOSYNTHESIS PROTEINS YUAD-RELATED"/>
    <property type="match status" value="1"/>
</dbReference>
<dbReference type="Proteomes" id="UP000590225">
    <property type="component" value="Unassembled WGS sequence"/>
</dbReference>
<evidence type="ECO:0000259" key="1">
    <source>
        <dbReference type="PROSITE" id="PS51340"/>
    </source>
</evidence>
<dbReference type="InterPro" id="IPR011037">
    <property type="entry name" value="Pyrv_Knase-like_insert_dom_sf"/>
</dbReference>
<evidence type="ECO:0000313" key="2">
    <source>
        <dbReference type="EMBL" id="MBA8989170.1"/>
    </source>
</evidence>
<dbReference type="PANTHER" id="PTHR36930:SF1">
    <property type="entry name" value="MOSC DOMAIN-CONTAINING PROTEIN"/>
    <property type="match status" value="1"/>
</dbReference>
<dbReference type="AlphaFoldDB" id="A0AAW3T374"/>
<dbReference type="PROSITE" id="PS51340">
    <property type="entry name" value="MOSC"/>
    <property type="match status" value="1"/>
</dbReference>
<proteinExistence type="predicted"/>
<feature type="domain" description="MOSC" evidence="1">
    <location>
        <begin position="41"/>
        <end position="182"/>
    </location>
</feature>
<reference evidence="2 3" key="1">
    <citation type="submission" date="2020-07" db="EMBL/GenBank/DDBJ databases">
        <title>Above-ground endophytic microbial communities from plants in different locations in the United States.</title>
        <authorList>
            <person name="Frank C."/>
        </authorList>
    </citation>
    <scope>NUCLEOTIDE SEQUENCE [LARGE SCALE GENOMIC DNA]</scope>
    <source>
        <strain evidence="2 3">WPL5_2</strain>
    </source>
</reference>
<protein>
    <submittedName>
        <fullName evidence="2">MOSC domain-containing protein YiiM</fullName>
    </submittedName>
</protein>
<dbReference type="SUPFAM" id="SSF50800">
    <property type="entry name" value="PK beta-barrel domain-like"/>
    <property type="match status" value="1"/>
</dbReference>